<dbReference type="EMBL" id="AP015029">
    <property type="protein sequence ID" value="BAW22946.1"/>
    <property type="molecule type" value="Genomic_DNA"/>
</dbReference>
<gene>
    <name evidence="1" type="ORF">KF715C_ch23730</name>
</gene>
<accession>A0A1L7NBW3</accession>
<protein>
    <submittedName>
        <fullName evidence="1">Thermostable hemolysin</fullName>
    </submittedName>
</protein>
<dbReference type="InterPro" id="IPR022050">
    <property type="entry name" value="T_hemolysin"/>
</dbReference>
<sequence length="225" mass="24415">MTQSQWSSLLPLPIGSHVDHHAHLSLHLHKDPGRDELEHFIHQCFANVHHADVHHYLPELLALHDSHGRLIAAAGLRPASSGPLFLEHYLDEPLEAAVSRVAGCPLERECMVEVGNLASLSAGSARIMIIAVTWLLATRGLKWVAFTGATTLINSFQRLGLVPSVLASADPARLNGKLHHWGTYYAQHPQVYAGSIGHGFDALSKAGVFQRLGLPTAFQETGHAA</sequence>
<reference evidence="1 2" key="1">
    <citation type="submission" date="2015-11" db="EMBL/GenBank/DDBJ databases">
        <title>Complete genome sequencing of a biphenyl-degrading bacterium, Pseudomonas putida KF715 (=NBRC110667).</title>
        <authorList>
            <person name="Suenaga H."/>
            <person name="Fujihara N."/>
            <person name="Watanabe T."/>
            <person name="Hirose J."/>
            <person name="Kimura N."/>
            <person name="Yamazoe A."/>
            <person name="Hosoyama A."/>
            <person name="Shimodaira J."/>
            <person name="Furukawa K."/>
        </authorList>
    </citation>
    <scope>NUCLEOTIDE SEQUENCE [LARGE SCALE GENOMIC DNA]</scope>
    <source>
        <strain evidence="1 2">KF715</strain>
    </source>
</reference>
<dbReference type="Proteomes" id="UP000218731">
    <property type="component" value="Chromosome 1"/>
</dbReference>
<proteinExistence type="predicted"/>
<organism evidence="1 2">
    <name type="scientific">Pseudomonas putida</name>
    <name type="common">Arthrobacter siderocapsulatus</name>
    <dbReference type="NCBI Taxonomy" id="303"/>
    <lineage>
        <taxon>Bacteria</taxon>
        <taxon>Pseudomonadati</taxon>
        <taxon>Pseudomonadota</taxon>
        <taxon>Gammaproteobacteria</taxon>
        <taxon>Pseudomonadales</taxon>
        <taxon>Pseudomonadaceae</taxon>
        <taxon>Pseudomonas</taxon>
    </lineage>
</organism>
<evidence type="ECO:0000313" key="1">
    <source>
        <dbReference type="EMBL" id="BAW22946.1"/>
    </source>
</evidence>
<dbReference type="AlphaFoldDB" id="A0A1L7NBW3"/>
<name>A0A1L7NBW3_PSEPU</name>
<evidence type="ECO:0000313" key="2">
    <source>
        <dbReference type="Proteomes" id="UP000218731"/>
    </source>
</evidence>
<dbReference type="RefSeq" id="WP_096425973.1">
    <property type="nucleotide sequence ID" value="NZ_AP015029.1"/>
</dbReference>
<dbReference type="Pfam" id="PF12261">
    <property type="entry name" value="T_hemolysin"/>
    <property type="match status" value="1"/>
</dbReference>